<sequence>MDLLLRRQEEQRKRTQKAFKFLYKDEVEMEEAKIYTIKRTPLP</sequence>
<gene>
    <name evidence="1" type="ORF">G2W53_003911</name>
</gene>
<protein>
    <submittedName>
        <fullName evidence="1">Uncharacterized protein</fullName>
    </submittedName>
</protein>
<dbReference type="AlphaFoldDB" id="A0A834X9I4"/>
<evidence type="ECO:0000313" key="1">
    <source>
        <dbReference type="EMBL" id="KAF7841613.1"/>
    </source>
</evidence>
<reference evidence="1" key="1">
    <citation type="submission" date="2020-09" db="EMBL/GenBank/DDBJ databases">
        <title>Genome-Enabled Discovery of Anthraquinone Biosynthesis in Senna tora.</title>
        <authorList>
            <person name="Kang S.-H."/>
            <person name="Pandey R.P."/>
            <person name="Lee C.-M."/>
            <person name="Sim J.-S."/>
            <person name="Jeong J.-T."/>
            <person name="Choi B.-S."/>
            <person name="Jung M."/>
            <person name="Ginzburg D."/>
            <person name="Zhao K."/>
            <person name="Won S.Y."/>
            <person name="Oh T.-J."/>
            <person name="Yu Y."/>
            <person name="Kim N.-H."/>
            <person name="Lee O.R."/>
            <person name="Lee T.-H."/>
            <person name="Bashyal P."/>
            <person name="Kim T.-S."/>
            <person name="Lee W.-H."/>
            <person name="Kawkins C."/>
            <person name="Kim C.-K."/>
            <person name="Kim J.S."/>
            <person name="Ahn B.O."/>
            <person name="Rhee S.Y."/>
            <person name="Sohng J.K."/>
        </authorList>
    </citation>
    <scope>NUCLEOTIDE SEQUENCE</scope>
    <source>
        <tissue evidence="1">Leaf</tissue>
    </source>
</reference>
<accession>A0A834X9I4</accession>
<organism evidence="1 2">
    <name type="scientific">Senna tora</name>
    <dbReference type="NCBI Taxonomy" id="362788"/>
    <lineage>
        <taxon>Eukaryota</taxon>
        <taxon>Viridiplantae</taxon>
        <taxon>Streptophyta</taxon>
        <taxon>Embryophyta</taxon>
        <taxon>Tracheophyta</taxon>
        <taxon>Spermatophyta</taxon>
        <taxon>Magnoliopsida</taxon>
        <taxon>eudicotyledons</taxon>
        <taxon>Gunneridae</taxon>
        <taxon>Pentapetalae</taxon>
        <taxon>rosids</taxon>
        <taxon>fabids</taxon>
        <taxon>Fabales</taxon>
        <taxon>Fabaceae</taxon>
        <taxon>Caesalpinioideae</taxon>
        <taxon>Cassia clade</taxon>
        <taxon>Senna</taxon>
    </lineage>
</organism>
<keyword evidence="2" id="KW-1185">Reference proteome</keyword>
<proteinExistence type="predicted"/>
<evidence type="ECO:0000313" key="2">
    <source>
        <dbReference type="Proteomes" id="UP000634136"/>
    </source>
</evidence>
<comment type="caution">
    <text evidence="1">The sequence shown here is derived from an EMBL/GenBank/DDBJ whole genome shotgun (WGS) entry which is preliminary data.</text>
</comment>
<dbReference type="EMBL" id="JAAIUW010000002">
    <property type="protein sequence ID" value="KAF7841613.1"/>
    <property type="molecule type" value="Genomic_DNA"/>
</dbReference>
<name>A0A834X9I4_9FABA</name>
<dbReference type="Proteomes" id="UP000634136">
    <property type="component" value="Unassembled WGS sequence"/>
</dbReference>